<evidence type="ECO:0000313" key="1">
    <source>
        <dbReference type="EMBL" id="PQM36992.1"/>
    </source>
</evidence>
<dbReference type="Proteomes" id="UP000250321">
    <property type="component" value="Unassembled WGS sequence"/>
</dbReference>
<protein>
    <submittedName>
        <fullName evidence="1">Uncharacterized protein</fullName>
    </submittedName>
</protein>
<dbReference type="AlphaFoldDB" id="A0A314UJX6"/>
<dbReference type="EMBL" id="PJQY01003493">
    <property type="protein sequence ID" value="PQM36992.1"/>
    <property type="molecule type" value="Genomic_DNA"/>
</dbReference>
<name>A0A314UJX6_PRUYE</name>
<organism evidence="1 2">
    <name type="scientific">Prunus yedoensis var. nudiflora</name>
    <dbReference type="NCBI Taxonomy" id="2094558"/>
    <lineage>
        <taxon>Eukaryota</taxon>
        <taxon>Viridiplantae</taxon>
        <taxon>Streptophyta</taxon>
        <taxon>Embryophyta</taxon>
        <taxon>Tracheophyta</taxon>
        <taxon>Spermatophyta</taxon>
        <taxon>Magnoliopsida</taxon>
        <taxon>eudicotyledons</taxon>
        <taxon>Gunneridae</taxon>
        <taxon>Pentapetalae</taxon>
        <taxon>rosids</taxon>
        <taxon>fabids</taxon>
        <taxon>Rosales</taxon>
        <taxon>Rosaceae</taxon>
        <taxon>Amygdaloideae</taxon>
        <taxon>Amygdaleae</taxon>
        <taxon>Prunus</taxon>
    </lineage>
</organism>
<keyword evidence="2" id="KW-1185">Reference proteome</keyword>
<proteinExistence type="predicted"/>
<evidence type="ECO:0000313" key="2">
    <source>
        <dbReference type="Proteomes" id="UP000250321"/>
    </source>
</evidence>
<gene>
    <name evidence="1" type="ORF">Pyn_07094</name>
</gene>
<reference evidence="1 2" key="1">
    <citation type="submission" date="2018-02" db="EMBL/GenBank/DDBJ databases">
        <title>Draft genome of wild Prunus yedoensis var. nudiflora.</title>
        <authorList>
            <person name="Baek S."/>
            <person name="Kim J.-H."/>
            <person name="Choi K."/>
            <person name="Kim G.-B."/>
            <person name="Cho A."/>
            <person name="Jang H."/>
            <person name="Shin C.-H."/>
            <person name="Yu H.-J."/>
            <person name="Mun J.-H."/>
        </authorList>
    </citation>
    <scope>NUCLEOTIDE SEQUENCE [LARGE SCALE GENOMIC DNA]</scope>
    <source>
        <strain evidence="2">cv. Jeju island</strain>
        <tissue evidence="1">Leaf</tissue>
    </source>
</reference>
<comment type="caution">
    <text evidence="1">The sequence shown here is derived from an EMBL/GenBank/DDBJ whole genome shotgun (WGS) entry which is preliminary data.</text>
</comment>
<sequence>MKGAKVSMYAKLLEASAHDGGTNFKQRHSKDQGFLARRLPRRGAPFEPACILISSFH</sequence>
<accession>A0A314UJX6</accession>